<proteinExistence type="predicted"/>
<feature type="compositionally biased region" description="Low complexity" evidence="1">
    <location>
        <begin position="37"/>
        <end position="67"/>
    </location>
</feature>
<name>A0A1H8TLS7_9SPHI</name>
<accession>A0A1H8TLS7</accession>
<reference evidence="3" key="1">
    <citation type="submission" date="2016-10" db="EMBL/GenBank/DDBJ databases">
        <authorList>
            <person name="Varghese N."/>
            <person name="Submissions S."/>
        </authorList>
    </citation>
    <scope>NUCLEOTIDE SEQUENCE [LARGE SCALE GENOMIC DNA]</scope>
    <source>
        <strain evidence="3">Gh-48</strain>
    </source>
</reference>
<dbReference type="EMBL" id="FOCL01000016">
    <property type="protein sequence ID" value="SEO91534.1"/>
    <property type="molecule type" value="Genomic_DNA"/>
</dbReference>
<protein>
    <submittedName>
        <fullName evidence="2">Uncharacterized protein</fullName>
    </submittedName>
</protein>
<sequence>MKTLTLVSLTNFKSLTAETFNFTIGGKASQDHDDSSTFDSSSSYDSSDSNDSSNSTDTESLSYDNVL</sequence>
<organism evidence="2 3">
    <name type="scientific">Mucilaginibacter gossypiicola</name>
    <dbReference type="NCBI Taxonomy" id="551995"/>
    <lineage>
        <taxon>Bacteria</taxon>
        <taxon>Pseudomonadati</taxon>
        <taxon>Bacteroidota</taxon>
        <taxon>Sphingobacteriia</taxon>
        <taxon>Sphingobacteriales</taxon>
        <taxon>Sphingobacteriaceae</taxon>
        <taxon>Mucilaginibacter</taxon>
    </lineage>
</organism>
<evidence type="ECO:0000256" key="1">
    <source>
        <dbReference type="SAM" id="MobiDB-lite"/>
    </source>
</evidence>
<gene>
    <name evidence="2" type="ORF">SAMN05192574_11630</name>
</gene>
<evidence type="ECO:0000313" key="2">
    <source>
        <dbReference type="EMBL" id="SEO91534.1"/>
    </source>
</evidence>
<feature type="region of interest" description="Disordered" evidence="1">
    <location>
        <begin position="25"/>
        <end position="67"/>
    </location>
</feature>
<dbReference type="AlphaFoldDB" id="A0A1H8TLS7"/>
<dbReference type="Proteomes" id="UP000198942">
    <property type="component" value="Unassembled WGS sequence"/>
</dbReference>
<evidence type="ECO:0000313" key="3">
    <source>
        <dbReference type="Proteomes" id="UP000198942"/>
    </source>
</evidence>
<keyword evidence="3" id="KW-1185">Reference proteome</keyword>